<organism evidence="8 9">
    <name type="scientific">Trapa incisa</name>
    <dbReference type="NCBI Taxonomy" id="236973"/>
    <lineage>
        <taxon>Eukaryota</taxon>
        <taxon>Viridiplantae</taxon>
        <taxon>Streptophyta</taxon>
        <taxon>Embryophyta</taxon>
        <taxon>Tracheophyta</taxon>
        <taxon>Spermatophyta</taxon>
        <taxon>Magnoliopsida</taxon>
        <taxon>eudicotyledons</taxon>
        <taxon>Gunneridae</taxon>
        <taxon>Pentapetalae</taxon>
        <taxon>rosids</taxon>
        <taxon>malvids</taxon>
        <taxon>Myrtales</taxon>
        <taxon>Lythraceae</taxon>
        <taxon>Trapa</taxon>
    </lineage>
</organism>
<dbReference type="PANTHER" id="PTHR14319">
    <property type="entry name" value="FIVE-SPAN TRANSMEMBRANE PROTEIN M83"/>
    <property type="match status" value="1"/>
</dbReference>
<keyword evidence="5 7" id="KW-1133">Transmembrane helix</keyword>
<proteinExistence type="inferred from homology"/>
<keyword evidence="3" id="KW-1003">Cell membrane</keyword>
<dbReference type="PANTHER" id="PTHR14319:SF3">
    <property type="entry name" value="TRANSMEMBRANE PROTEIN-LIKE PROTEIN"/>
    <property type="match status" value="1"/>
</dbReference>
<evidence type="ECO:0000256" key="7">
    <source>
        <dbReference type="SAM" id="Phobius"/>
    </source>
</evidence>
<protein>
    <submittedName>
        <fullName evidence="8">Uncharacterized protein</fullName>
    </submittedName>
</protein>
<comment type="similarity">
    <text evidence="2">Belongs to the TMEM8 family.</text>
</comment>
<dbReference type="EMBL" id="JAXIOK010000016">
    <property type="protein sequence ID" value="KAK4751658.1"/>
    <property type="molecule type" value="Genomic_DNA"/>
</dbReference>
<dbReference type="Pfam" id="PF12036">
    <property type="entry name" value="DUF3522"/>
    <property type="match status" value="1"/>
</dbReference>
<evidence type="ECO:0000256" key="6">
    <source>
        <dbReference type="ARBA" id="ARBA00023136"/>
    </source>
</evidence>
<evidence type="ECO:0000256" key="2">
    <source>
        <dbReference type="ARBA" id="ARBA00005542"/>
    </source>
</evidence>
<evidence type="ECO:0000313" key="9">
    <source>
        <dbReference type="Proteomes" id="UP001345219"/>
    </source>
</evidence>
<dbReference type="GO" id="GO:0005886">
    <property type="term" value="C:plasma membrane"/>
    <property type="evidence" value="ECO:0007669"/>
    <property type="project" value="UniProtKB-SubCell"/>
</dbReference>
<evidence type="ECO:0000256" key="1">
    <source>
        <dbReference type="ARBA" id="ARBA00004651"/>
    </source>
</evidence>
<keyword evidence="4 7" id="KW-0812">Transmembrane</keyword>
<keyword evidence="6 7" id="KW-0472">Membrane</keyword>
<reference evidence="8 9" key="1">
    <citation type="journal article" date="2023" name="Hortic Res">
        <title>Pangenome of water caltrop reveals structural variations and asymmetric subgenome divergence after allopolyploidization.</title>
        <authorList>
            <person name="Zhang X."/>
            <person name="Chen Y."/>
            <person name="Wang L."/>
            <person name="Yuan Y."/>
            <person name="Fang M."/>
            <person name="Shi L."/>
            <person name="Lu R."/>
            <person name="Comes H.P."/>
            <person name="Ma Y."/>
            <person name="Chen Y."/>
            <person name="Huang G."/>
            <person name="Zhou Y."/>
            <person name="Zheng Z."/>
            <person name="Qiu Y."/>
        </authorList>
    </citation>
    <scope>NUCLEOTIDE SEQUENCE [LARGE SCALE GENOMIC DNA]</scope>
    <source>
        <tissue evidence="8">Roots</tissue>
    </source>
</reference>
<evidence type="ECO:0000256" key="5">
    <source>
        <dbReference type="ARBA" id="ARBA00022989"/>
    </source>
</evidence>
<dbReference type="AlphaFoldDB" id="A0AAN7JVT4"/>
<feature type="transmembrane region" description="Helical" evidence="7">
    <location>
        <begin position="20"/>
        <end position="37"/>
    </location>
</feature>
<accession>A0AAN7JVT4</accession>
<sequence>MEVWTAMWKSSLLKDTVQSIFLIASNAAVILPAYWALRQKAFAEWALFTCSGISSDYITHVVLVHGVFYPLASCRMLRVQ</sequence>
<comment type="caution">
    <text evidence="8">The sequence shown here is derived from an EMBL/GenBank/DDBJ whole genome shotgun (WGS) entry which is preliminary data.</text>
</comment>
<name>A0AAN7JVT4_9MYRT</name>
<evidence type="ECO:0000256" key="3">
    <source>
        <dbReference type="ARBA" id="ARBA00022475"/>
    </source>
</evidence>
<dbReference type="InterPro" id="IPR021910">
    <property type="entry name" value="NGX6/PGAP6/MYMK"/>
</dbReference>
<evidence type="ECO:0000313" key="8">
    <source>
        <dbReference type="EMBL" id="KAK4751658.1"/>
    </source>
</evidence>
<feature type="transmembrane region" description="Helical" evidence="7">
    <location>
        <begin position="57"/>
        <end position="77"/>
    </location>
</feature>
<gene>
    <name evidence="8" type="ORF">SAY87_020456</name>
</gene>
<keyword evidence="9" id="KW-1185">Reference proteome</keyword>
<evidence type="ECO:0000256" key="4">
    <source>
        <dbReference type="ARBA" id="ARBA00022692"/>
    </source>
</evidence>
<dbReference type="Proteomes" id="UP001345219">
    <property type="component" value="Chromosome 16"/>
</dbReference>
<comment type="subcellular location">
    <subcellularLocation>
        <location evidence="1">Cell membrane</location>
        <topology evidence="1">Multi-pass membrane protein</topology>
    </subcellularLocation>
</comment>